<gene>
    <name evidence="1" type="ORF">DPX16_19278</name>
</gene>
<evidence type="ECO:0000313" key="1">
    <source>
        <dbReference type="EMBL" id="ROL51759.1"/>
    </source>
</evidence>
<dbReference type="AlphaFoldDB" id="A0A3N0YZN5"/>
<organism evidence="1 2">
    <name type="scientific">Anabarilius grahami</name>
    <name type="common">Kanglang fish</name>
    <name type="synonym">Barilius grahami</name>
    <dbReference type="NCBI Taxonomy" id="495550"/>
    <lineage>
        <taxon>Eukaryota</taxon>
        <taxon>Metazoa</taxon>
        <taxon>Chordata</taxon>
        <taxon>Craniata</taxon>
        <taxon>Vertebrata</taxon>
        <taxon>Euteleostomi</taxon>
        <taxon>Actinopterygii</taxon>
        <taxon>Neopterygii</taxon>
        <taxon>Teleostei</taxon>
        <taxon>Ostariophysi</taxon>
        <taxon>Cypriniformes</taxon>
        <taxon>Xenocyprididae</taxon>
        <taxon>Xenocypridinae</taxon>
        <taxon>Xenocypridinae incertae sedis</taxon>
        <taxon>Anabarilius</taxon>
    </lineage>
</organism>
<proteinExistence type="predicted"/>
<reference evidence="1 2" key="1">
    <citation type="submission" date="2018-10" db="EMBL/GenBank/DDBJ databases">
        <title>Genome assembly for a Yunnan-Guizhou Plateau 3E fish, Anabarilius grahami (Regan), and its evolutionary and genetic applications.</title>
        <authorList>
            <person name="Jiang W."/>
        </authorList>
    </citation>
    <scope>NUCLEOTIDE SEQUENCE [LARGE SCALE GENOMIC DNA]</scope>
    <source>
        <strain evidence="1">AG-KIZ</strain>
        <tissue evidence="1">Muscle</tissue>
    </source>
</reference>
<evidence type="ECO:0000313" key="2">
    <source>
        <dbReference type="Proteomes" id="UP000281406"/>
    </source>
</evidence>
<dbReference type="EMBL" id="RJVU01018281">
    <property type="protein sequence ID" value="ROL51759.1"/>
    <property type="molecule type" value="Genomic_DNA"/>
</dbReference>
<protein>
    <submittedName>
        <fullName evidence="1">Uncharacterized protein</fullName>
    </submittedName>
</protein>
<sequence length="103" mass="11430">MPPLSLKEPVNECAAVSLSYETAICDLKCPCPEERLIPSLLITLYPRLKSRGMTERPGLKVQLSQPNRCDRGSYSGLCIDWKERAETAFPRSSLLGHILATTP</sequence>
<keyword evidence="2" id="KW-1185">Reference proteome</keyword>
<name>A0A3N0YZN5_ANAGA</name>
<accession>A0A3N0YZN5</accession>
<comment type="caution">
    <text evidence="1">The sequence shown here is derived from an EMBL/GenBank/DDBJ whole genome shotgun (WGS) entry which is preliminary data.</text>
</comment>
<dbReference type="Proteomes" id="UP000281406">
    <property type="component" value="Unassembled WGS sequence"/>
</dbReference>